<dbReference type="SUPFAM" id="SSF51735">
    <property type="entry name" value="NAD(P)-binding Rossmann-fold domains"/>
    <property type="match status" value="1"/>
</dbReference>
<proteinExistence type="predicted"/>
<keyword evidence="2" id="KW-1185">Reference proteome</keyword>
<dbReference type="Gene3D" id="1.10.8.400">
    <property type="entry name" value="Enoyl acyl carrier protein reductase"/>
    <property type="match status" value="1"/>
</dbReference>
<reference evidence="1 2" key="1">
    <citation type="submission" date="2020-07" db="EMBL/GenBank/DDBJ databases">
        <title>Sequencing the genomes of 1000 actinobacteria strains.</title>
        <authorList>
            <person name="Klenk H.-P."/>
        </authorList>
    </citation>
    <scope>NUCLEOTIDE SEQUENCE [LARGE SCALE GENOMIC DNA]</scope>
    <source>
        <strain evidence="1 2">DSM 44442</strain>
    </source>
</reference>
<evidence type="ECO:0000313" key="1">
    <source>
        <dbReference type="EMBL" id="NYJ35923.1"/>
    </source>
</evidence>
<sequence>MSHAYGIEDLGDLARRRSPLRRPARMEDLVAALFFLEGATSVTGQVIHVDSGEHLGAAPGASNCG</sequence>
<dbReference type="RefSeq" id="WP_179825433.1">
    <property type="nucleotide sequence ID" value="NZ_JACCFS010000001.1"/>
</dbReference>
<comment type="caution">
    <text evidence="1">The sequence shown here is derived from an EMBL/GenBank/DDBJ whole genome shotgun (WGS) entry which is preliminary data.</text>
</comment>
<dbReference type="AlphaFoldDB" id="A0A7Z0ERC0"/>
<accession>A0A7Z0ERC0</accession>
<dbReference type="EMBL" id="JACCFS010000001">
    <property type="protein sequence ID" value="NYJ35923.1"/>
    <property type="molecule type" value="Genomic_DNA"/>
</dbReference>
<dbReference type="InterPro" id="IPR036291">
    <property type="entry name" value="NAD(P)-bd_dom_sf"/>
</dbReference>
<gene>
    <name evidence="1" type="ORF">HNR10_003804</name>
</gene>
<name>A0A7Z0ERC0_9ACTN</name>
<evidence type="ECO:0000313" key="2">
    <source>
        <dbReference type="Proteomes" id="UP000572051"/>
    </source>
</evidence>
<dbReference type="Proteomes" id="UP000572051">
    <property type="component" value="Unassembled WGS sequence"/>
</dbReference>
<protein>
    <submittedName>
        <fullName evidence="1">Enoyl-[acyl-carrier-protein] reductase (NADH)</fullName>
    </submittedName>
</protein>
<organism evidence="1 2">
    <name type="scientific">Nocardiopsis aegyptia</name>
    <dbReference type="NCBI Taxonomy" id="220378"/>
    <lineage>
        <taxon>Bacteria</taxon>
        <taxon>Bacillati</taxon>
        <taxon>Actinomycetota</taxon>
        <taxon>Actinomycetes</taxon>
        <taxon>Streptosporangiales</taxon>
        <taxon>Nocardiopsidaceae</taxon>
        <taxon>Nocardiopsis</taxon>
    </lineage>
</organism>